<organism evidence="1">
    <name type="scientific">Cacopsylla melanoneura</name>
    <dbReference type="NCBI Taxonomy" id="428564"/>
    <lineage>
        <taxon>Eukaryota</taxon>
        <taxon>Metazoa</taxon>
        <taxon>Ecdysozoa</taxon>
        <taxon>Arthropoda</taxon>
        <taxon>Hexapoda</taxon>
        <taxon>Insecta</taxon>
        <taxon>Pterygota</taxon>
        <taxon>Neoptera</taxon>
        <taxon>Paraneoptera</taxon>
        <taxon>Hemiptera</taxon>
        <taxon>Sternorrhyncha</taxon>
        <taxon>Psylloidea</taxon>
        <taxon>Psyllidae</taxon>
        <taxon>Psyllinae</taxon>
        <taxon>Cacopsylla</taxon>
    </lineage>
</organism>
<reference evidence="1" key="1">
    <citation type="submission" date="2021-05" db="EMBL/GenBank/DDBJ databases">
        <authorList>
            <person name="Alioto T."/>
            <person name="Alioto T."/>
            <person name="Gomez Garrido J."/>
        </authorList>
    </citation>
    <scope>NUCLEOTIDE SEQUENCE</scope>
</reference>
<proteinExistence type="predicted"/>
<protein>
    <submittedName>
        <fullName evidence="1">Uncharacterized protein</fullName>
    </submittedName>
</protein>
<dbReference type="AlphaFoldDB" id="A0A8D8RES4"/>
<dbReference type="EMBL" id="HBUF01160476">
    <property type="protein sequence ID" value="CAG6649973.1"/>
    <property type="molecule type" value="Transcribed_RNA"/>
</dbReference>
<name>A0A8D8RES4_9HEMI</name>
<dbReference type="EMBL" id="HBUF01160472">
    <property type="protein sequence ID" value="CAG6649952.1"/>
    <property type="molecule type" value="Transcribed_RNA"/>
</dbReference>
<sequence>MEPAVNLRMERVCVLQASKARSASNGVPKVHLVRIVLKSVSVLKKDHPCVLQILDSAFVKLADPVSCVTDLVLRVAGVRIVLNSVTVRTMQCVTQSMASVRVLPDTMVNAARRSAS</sequence>
<accession>A0A8D8RES4</accession>
<evidence type="ECO:0000313" key="1">
    <source>
        <dbReference type="EMBL" id="CAG6649973.1"/>
    </source>
</evidence>
<dbReference type="EMBL" id="HBUF01160473">
    <property type="protein sequence ID" value="CAG6649958.1"/>
    <property type="molecule type" value="Transcribed_RNA"/>
</dbReference>
<dbReference type="EMBL" id="HBUF01160477">
    <property type="protein sequence ID" value="CAG6649978.1"/>
    <property type="molecule type" value="Transcribed_RNA"/>
</dbReference>
<dbReference type="EMBL" id="HBUF01160474">
    <property type="protein sequence ID" value="CAG6649963.1"/>
    <property type="molecule type" value="Transcribed_RNA"/>
</dbReference>
<dbReference type="EMBL" id="HBUF01160475">
    <property type="protein sequence ID" value="CAG6649968.1"/>
    <property type="molecule type" value="Transcribed_RNA"/>
</dbReference>